<reference evidence="6" key="1">
    <citation type="submission" date="2021-01" db="EMBL/GenBank/DDBJ databases">
        <title>Deciphering the adaptive evolutionary patterns associated with biogeogrpahic diversity in the finger millet blast pathogen Magnaporthe oryzae in Eastern Africa.</title>
        <authorList>
            <person name="Onyema G."/>
            <person name="Shittu T.A."/>
            <person name="Dodsworth S."/>
            <person name="Devilliers S."/>
            <person name="Muthumeenakshi S."/>
            <person name="Sreenivasaprasad S."/>
        </authorList>
    </citation>
    <scope>NUCLEOTIDE SEQUENCE</scope>
    <source>
        <strain evidence="6">D15/s37</strain>
    </source>
</reference>
<feature type="region of interest" description="Disordered" evidence="2">
    <location>
        <begin position="851"/>
        <end position="871"/>
    </location>
</feature>
<keyword evidence="7" id="KW-1185">Reference proteome</keyword>
<evidence type="ECO:0008006" key="8">
    <source>
        <dbReference type="Google" id="ProtNLM"/>
    </source>
</evidence>
<dbReference type="Pfam" id="PF22939">
    <property type="entry name" value="WHD_GPIID"/>
    <property type="match status" value="1"/>
</dbReference>
<proteinExistence type="predicted"/>
<protein>
    <recommendedName>
        <fullName evidence="8">NACHT domain-containing protein</fullName>
    </recommendedName>
</protein>
<gene>
    <name evidence="6" type="ORF">MCOR33_001957</name>
</gene>
<dbReference type="PANTHER" id="PTHR10039:SF14">
    <property type="entry name" value="NACHT DOMAIN-CONTAINING PROTEIN"/>
    <property type="match status" value="1"/>
</dbReference>
<keyword evidence="1" id="KW-0677">Repeat</keyword>
<dbReference type="Pfam" id="PF24809">
    <property type="entry name" value="DUF7708"/>
    <property type="match status" value="1"/>
</dbReference>
<dbReference type="PANTHER" id="PTHR10039">
    <property type="entry name" value="AMELOGENIN"/>
    <property type="match status" value="1"/>
</dbReference>
<evidence type="ECO:0000313" key="6">
    <source>
        <dbReference type="EMBL" id="KAI6302687.1"/>
    </source>
</evidence>
<dbReference type="Pfam" id="PF24883">
    <property type="entry name" value="NPHP3_N"/>
    <property type="match status" value="1"/>
</dbReference>
<evidence type="ECO:0000256" key="2">
    <source>
        <dbReference type="SAM" id="MobiDB-lite"/>
    </source>
</evidence>
<evidence type="ECO:0000259" key="3">
    <source>
        <dbReference type="Pfam" id="PF22939"/>
    </source>
</evidence>
<feature type="domain" description="DUF7708" evidence="4">
    <location>
        <begin position="65"/>
        <end position="203"/>
    </location>
</feature>
<dbReference type="EMBL" id="JABSND010000021">
    <property type="protein sequence ID" value="KAI6302687.1"/>
    <property type="molecule type" value="Genomic_DNA"/>
</dbReference>
<dbReference type="InterPro" id="IPR056125">
    <property type="entry name" value="DUF7708"/>
</dbReference>
<dbReference type="Proteomes" id="UP001059893">
    <property type="component" value="Unassembled WGS sequence"/>
</dbReference>
<evidence type="ECO:0000259" key="4">
    <source>
        <dbReference type="Pfam" id="PF24809"/>
    </source>
</evidence>
<sequence>MSQSTNNASVKTSFELALDKFRAQLSDQERVKFAVTKKGDLQVAILNIQNEQRLSKKMVNMRRAQGFIEAMEQFGKVIEVFVNSSEILAFVWGPMKFLLLSAKSWTDSTNELLDTYQHIADSLPIFEGYQDLFKEDGIMQETLKHVWEVILDFHLEALAHLRQRMAKKIFHAVWKDFKSRFQPKLDDLNRLKKLIDRHARQLQMRRYEADRASTETHWAKLFAELAQNRKASSEDKKYQRLRRCREIQSWINPPAAIEDHEEQLRVREDLQKATNKQTGRWILENKEVRSKSVLASVIIEELREQKPAPVAFMYCKYRDPQRNSMLDILRAILSQLLNAHQSDPNLPDLSPYYYDEGLAKDGVLLKSVKLCKSLVKLILRNIPKAYIVLDGLDECDSNQRKQILEFLIETIKSCDGQQPGSLRLLIFSRNEPDIKRHLGAETQISIMPENVESDIGIYVTYQSHLIKEQHDLEESEREYIAQHVTDRAQGMFLFAKLVVENLLAQTSKHLVRQELSPCRFPEGLGEAYDRTMDRIADPKSEKRKTALKILRMLLCSRRALKWHEIQAAVSMDIDTHTLDHDRRLSLHVQEICGSLVVVLPGDRIEFVHFTAALHLINSSYMSSLSAEYEMSLVCLQYLTFDCNFDSEYRPELEEVEGQTAFQDYAAAHWADHVLKMIEVADRAPGTDEPSIPSEDMAHAIGDFGEIYRIDLVVGRDVSPPSPRALSRLGLPASFDIIWRIAQHVDSLRGTGDPDDAVHPSTLARAVTRSRAALESRVLQSDQDEKRILAKYHGENSFKCWRRTCYHFHEGFGLKEEREHHLNRHKKPFECTEPDCDFRLYGFASMPELKKHRRNHHPDNFSTSFPRPPKKTKPRKVAELKFKCEFEGCTAAFSRRT</sequence>
<evidence type="ECO:0000259" key="5">
    <source>
        <dbReference type="Pfam" id="PF24883"/>
    </source>
</evidence>
<dbReference type="InterPro" id="IPR027417">
    <property type="entry name" value="P-loop_NTPase"/>
</dbReference>
<organism evidence="6 7">
    <name type="scientific">Pyricularia grisea</name>
    <name type="common">Crabgrass-specific blast fungus</name>
    <name type="synonym">Magnaporthe grisea</name>
    <dbReference type="NCBI Taxonomy" id="148305"/>
    <lineage>
        <taxon>Eukaryota</taxon>
        <taxon>Fungi</taxon>
        <taxon>Dikarya</taxon>
        <taxon>Ascomycota</taxon>
        <taxon>Pezizomycotina</taxon>
        <taxon>Sordariomycetes</taxon>
        <taxon>Sordariomycetidae</taxon>
        <taxon>Magnaporthales</taxon>
        <taxon>Pyriculariaceae</taxon>
        <taxon>Pyricularia</taxon>
    </lineage>
</organism>
<feature type="domain" description="Nephrocystin 3-like N-terminal" evidence="5">
    <location>
        <begin position="290"/>
        <end position="429"/>
    </location>
</feature>
<dbReference type="InterPro" id="IPR054471">
    <property type="entry name" value="GPIID_WHD"/>
</dbReference>
<evidence type="ECO:0000313" key="7">
    <source>
        <dbReference type="Proteomes" id="UP001059893"/>
    </source>
</evidence>
<dbReference type="InterPro" id="IPR056884">
    <property type="entry name" value="NPHP3-like_N"/>
</dbReference>
<accession>A0ABQ8NVE2</accession>
<dbReference type="Gene3D" id="3.40.50.300">
    <property type="entry name" value="P-loop containing nucleotide triphosphate hydrolases"/>
    <property type="match status" value="1"/>
</dbReference>
<evidence type="ECO:0000256" key="1">
    <source>
        <dbReference type="ARBA" id="ARBA00022737"/>
    </source>
</evidence>
<comment type="caution">
    <text evidence="6">The sequence shown here is derived from an EMBL/GenBank/DDBJ whole genome shotgun (WGS) entry which is preliminary data.</text>
</comment>
<feature type="domain" description="GPI inositol-deacylase winged helix" evidence="3">
    <location>
        <begin position="541"/>
        <end position="622"/>
    </location>
</feature>
<name>A0ABQ8NVE2_PYRGI</name>